<keyword evidence="3" id="KW-0812">Transmembrane</keyword>
<feature type="compositionally biased region" description="Pro residues" evidence="6">
    <location>
        <begin position="568"/>
        <end position="578"/>
    </location>
</feature>
<evidence type="ECO:0000256" key="2">
    <source>
        <dbReference type="ARBA" id="ARBA00022452"/>
    </source>
</evidence>
<proteinExistence type="predicted"/>
<dbReference type="GO" id="GO:0015288">
    <property type="term" value="F:porin activity"/>
    <property type="evidence" value="ECO:0007669"/>
    <property type="project" value="TreeGrafter"/>
</dbReference>
<dbReference type="KEGG" id="saci:Sinac_2563"/>
<dbReference type="Proteomes" id="UP000010798">
    <property type="component" value="Chromosome"/>
</dbReference>
<evidence type="ECO:0000313" key="8">
    <source>
        <dbReference type="Proteomes" id="UP000010798"/>
    </source>
</evidence>
<sequence length="578" mass="61681">MFSDSRSRAIALRKRWRRTASLTTLLSVLVAKDGGSAEAGLGATPSRMAKTSSARAVGIATVVPKRNAPGSLLLPTWGEATTDARSRRPLSHDSKFDPKLRPTTSADPKIPVVVTPPVVPPPVQTFPVDLTTALRLAEVENPEIAEARQRILEATALRQAAYALMLPTLNGGLSYHGHDGNLQRSAGHTLAVSQQAVYVGGGAFPTAANPVAVPAVTIASQLTDAIFEPLAARQNVARTRFAAAATANSVLLDVSTLYFELVGAEAALQLRRETESEAKEAARLTAAYAESGQGFVSDADRAATLSTLIHRAVEQSEEEVAVASARLSRRLHLDPVVRVHPVVPSVAPIALIDASSPVEELVRVALQGRPEMGDRAAAIGVAETRLNQEIARPCLPTVWLGFSGGVVGGGSNLVPPLVGNFASRTDFDVRLFWTLQNLGLGNLSLQKQRRAAIGQAMGEQSRTINMIRREVASSRALVLATRQRVDATRHQLETSEAGFRADLDRLRNTVGRPIELTNSLELLAQARIDHVRAIIDYNQAQLRLFVSLGSPPPLDRPATEPLPAAPVASPPLPLVPVR</sequence>
<dbReference type="HOGENOM" id="CLU_027645_0_0_0"/>
<dbReference type="STRING" id="886293.Sinac_2563"/>
<organism evidence="7 8">
    <name type="scientific">Singulisphaera acidiphila (strain ATCC BAA-1392 / DSM 18658 / VKM B-2454 / MOB10)</name>
    <dbReference type="NCBI Taxonomy" id="886293"/>
    <lineage>
        <taxon>Bacteria</taxon>
        <taxon>Pseudomonadati</taxon>
        <taxon>Planctomycetota</taxon>
        <taxon>Planctomycetia</taxon>
        <taxon>Isosphaerales</taxon>
        <taxon>Isosphaeraceae</taxon>
        <taxon>Singulisphaera</taxon>
    </lineage>
</organism>
<evidence type="ECO:0000256" key="4">
    <source>
        <dbReference type="ARBA" id="ARBA00023136"/>
    </source>
</evidence>
<evidence type="ECO:0000313" key="7">
    <source>
        <dbReference type="EMBL" id="AGA26866.1"/>
    </source>
</evidence>
<evidence type="ECO:0000256" key="3">
    <source>
        <dbReference type="ARBA" id="ARBA00022692"/>
    </source>
</evidence>
<keyword evidence="4" id="KW-0472">Membrane</keyword>
<dbReference type="InterPro" id="IPR051906">
    <property type="entry name" value="TolC-like"/>
</dbReference>
<dbReference type="AlphaFoldDB" id="L0DE05"/>
<dbReference type="EMBL" id="CP003364">
    <property type="protein sequence ID" value="AGA26866.1"/>
    <property type="molecule type" value="Genomic_DNA"/>
</dbReference>
<keyword evidence="8" id="KW-1185">Reference proteome</keyword>
<dbReference type="GO" id="GO:0015562">
    <property type="term" value="F:efflux transmembrane transporter activity"/>
    <property type="evidence" value="ECO:0007669"/>
    <property type="project" value="InterPro"/>
</dbReference>
<evidence type="ECO:0000256" key="6">
    <source>
        <dbReference type="SAM" id="MobiDB-lite"/>
    </source>
</evidence>
<dbReference type="eggNOG" id="COG1538">
    <property type="taxonomic scope" value="Bacteria"/>
</dbReference>
<evidence type="ECO:0000256" key="5">
    <source>
        <dbReference type="ARBA" id="ARBA00023237"/>
    </source>
</evidence>
<keyword evidence="5" id="KW-0998">Cell outer membrane</keyword>
<feature type="region of interest" description="Disordered" evidence="6">
    <location>
        <begin position="83"/>
        <end position="108"/>
    </location>
</feature>
<name>L0DE05_SINAD</name>
<reference evidence="7 8" key="1">
    <citation type="submission" date="2012-02" db="EMBL/GenBank/DDBJ databases">
        <title>Complete sequence of chromosome of Singulisphaera acidiphila DSM 18658.</title>
        <authorList>
            <consortium name="US DOE Joint Genome Institute (JGI-PGF)"/>
            <person name="Lucas S."/>
            <person name="Copeland A."/>
            <person name="Lapidus A."/>
            <person name="Glavina del Rio T."/>
            <person name="Dalin E."/>
            <person name="Tice H."/>
            <person name="Bruce D."/>
            <person name="Goodwin L."/>
            <person name="Pitluck S."/>
            <person name="Peters L."/>
            <person name="Ovchinnikova G."/>
            <person name="Chertkov O."/>
            <person name="Kyrpides N."/>
            <person name="Mavromatis K."/>
            <person name="Ivanova N."/>
            <person name="Brettin T."/>
            <person name="Detter J.C."/>
            <person name="Han C."/>
            <person name="Larimer F."/>
            <person name="Land M."/>
            <person name="Hauser L."/>
            <person name="Markowitz V."/>
            <person name="Cheng J.-F."/>
            <person name="Hugenholtz P."/>
            <person name="Woyke T."/>
            <person name="Wu D."/>
            <person name="Tindall B."/>
            <person name="Pomrenke H."/>
            <person name="Brambilla E."/>
            <person name="Klenk H.-P."/>
            <person name="Eisen J.A."/>
        </authorList>
    </citation>
    <scope>NUCLEOTIDE SEQUENCE [LARGE SCALE GENOMIC DNA]</scope>
    <source>
        <strain evidence="8">ATCC BAA-1392 / DSM 18658 / VKM B-2454 / MOB10</strain>
    </source>
</reference>
<evidence type="ECO:0000256" key="1">
    <source>
        <dbReference type="ARBA" id="ARBA00004442"/>
    </source>
</evidence>
<comment type="subcellular location">
    <subcellularLocation>
        <location evidence="1">Cell outer membrane</location>
    </subcellularLocation>
</comment>
<accession>L0DE05</accession>
<dbReference type="GO" id="GO:0009279">
    <property type="term" value="C:cell outer membrane"/>
    <property type="evidence" value="ECO:0007669"/>
    <property type="project" value="UniProtKB-SubCell"/>
</dbReference>
<feature type="compositionally biased region" description="Basic and acidic residues" evidence="6">
    <location>
        <begin position="83"/>
        <end position="100"/>
    </location>
</feature>
<feature type="region of interest" description="Disordered" evidence="6">
    <location>
        <begin position="556"/>
        <end position="578"/>
    </location>
</feature>
<protein>
    <submittedName>
        <fullName evidence="7">Outer membrane protein</fullName>
    </submittedName>
</protein>
<dbReference type="GO" id="GO:1990281">
    <property type="term" value="C:efflux pump complex"/>
    <property type="evidence" value="ECO:0007669"/>
    <property type="project" value="TreeGrafter"/>
</dbReference>
<dbReference type="Gene3D" id="1.20.1600.10">
    <property type="entry name" value="Outer membrane efflux proteins (OEP)"/>
    <property type="match status" value="1"/>
</dbReference>
<dbReference type="PANTHER" id="PTHR30026">
    <property type="entry name" value="OUTER MEMBRANE PROTEIN TOLC"/>
    <property type="match status" value="1"/>
</dbReference>
<dbReference type="SUPFAM" id="SSF56954">
    <property type="entry name" value="Outer membrane efflux proteins (OEP)"/>
    <property type="match status" value="1"/>
</dbReference>
<dbReference type="OrthoDB" id="266724at2"/>
<keyword evidence="2" id="KW-1134">Transmembrane beta strand</keyword>
<gene>
    <name evidence="7" type="ordered locus">Sinac_2563</name>
</gene>
<dbReference type="PANTHER" id="PTHR30026:SF20">
    <property type="entry name" value="OUTER MEMBRANE PROTEIN TOLC"/>
    <property type="match status" value="1"/>
</dbReference>